<sequence length="160" mass="18191">MAEYNDAMTYKSRFHLICSCYRLPEDGSFTVGQEYAFSNTIDAVEIVDALGQVMVFPEKIFESYFCDFADPVYPVTSLGPIDKTIYHLYFVLDQGHHSLDAIKAYSKLFNVNYVQAKGVLNDKRVLIATGSAHDMREILNELKHFQVHYEISPPYGSAGR</sequence>
<dbReference type="EMBL" id="CYZT01000019">
    <property type="protein sequence ID" value="CUN83224.1"/>
    <property type="molecule type" value="Genomic_DNA"/>
</dbReference>
<dbReference type="RefSeq" id="WP_021630869.1">
    <property type="nucleotide sequence ID" value="NZ_JADMOW010000086.1"/>
</dbReference>
<accession>A0A174A3Y1</accession>
<name>A0A174A3Y1_FLAPL</name>
<reference evidence="1 2" key="1">
    <citation type="submission" date="2015-09" db="EMBL/GenBank/DDBJ databases">
        <authorList>
            <consortium name="Pathogen Informatics"/>
        </authorList>
    </citation>
    <scope>NUCLEOTIDE SEQUENCE [LARGE SCALE GENOMIC DNA]</scope>
    <source>
        <strain evidence="1 2">2789STDY5608854</strain>
    </source>
</reference>
<evidence type="ECO:0000313" key="2">
    <source>
        <dbReference type="Proteomes" id="UP000095746"/>
    </source>
</evidence>
<dbReference type="Proteomes" id="UP000095746">
    <property type="component" value="Unassembled WGS sequence"/>
</dbReference>
<proteinExistence type="predicted"/>
<dbReference type="AlphaFoldDB" id="A0A174A3Y1"/>
<protein>
    <submittedName>
        <fullName evidence="1">Uncharacterized protein</fullName>
    </submittedName>
</protein>
<gene>
    <name evidence="1" type="ORF">ERS852411_00557</name>
</gene>
<organism evidence="1 2">
    <name type="scientific">Flavonifractor plautii</name>
    <name type="common">Fusobacterium plautii</name>
    <dbReference type="NCBI Taxonomy" id="292800"/>
    <lineage>
        <taxon>Bacteria</taxon>
        <taxon>Bacillati</taxon>
        <taxon>Bacillota</taxon>
        <taxon>Clostridia</taxon>
        <taxon>Eubacteriales</taxon>
        <taxon>Oscillospiraceae</taxon>
        <taxon>Flavonifractor</taxon>
    </lineage>
</organism>
<evidence type="ECO:0000313" key="1">
    <source>
        <dbReference type="EMBL" id="CUN83224.1"/>
    </source>
</evidence>